<reference evidence="1" key="1">
    <citation type="submission" date="2018-01" db="EMBL/GenBank/DDBJ databases">
        <authorList>
            <person name="Regsiter A."/>
            <person name="William W."/>
        </authorList>
    </citation>
    <scope>NUCLEOTIDE SEQUENCE</scope>
    <source>
        <strain evidence="1">TRIP AH-1</strain>
    </source>
</reference>
<accession>A0A445N0F9</accession>
<dbReference type="AlphaFoldDB" id="A0A445N0F9"/>
<name>A0A445N0F9_9BACT</name>
<dbReference type="EMBL" id="OJIN01000187">
    <property type="protein sequence ID" value="SPD75163.1"/>
    <property type="molecule type" value="Genomic_DNA"/>
</dbReference>
<evidence type="ECO:0000313" key="1">
    <source>
        <dbReference type="EMBL" id="SPD75163.1"/>
    </source>
</evidence>
<protein>
    <submittedName>
        <fullName evidence="1">Uncharacterized protein</fullName>
    </submittedName>
</protein>
<organism evidence="1">
    <name type="scientific">uncultured Desulfobacterium sp</name>
    <dbReference type="NCBI Taxonomy" id="201089"/>
    <lineage>
        <taxon>Bacteria</taxon>
        <taxon>Pseudomonadati</taxon>
        <taxon>Thermodesulfobacteriota</taxon>
        <taxon>Desulfobacteria</taxon>
        <taxon>Desulfobacterales</taxon>
        <taxon>Desulfobacteriaceae</taxon>
        <taxon>Desulfobacterium</taxon>
        <taxon>environmental samples</taxon>
    </lineage>
</organism>
<gene>
    <name evidence="1" type="ORF">PITCH_A450011</name>
</gene>
<sequence>MSCLSLLSWGAKKIGHRPTRTDTDLFSADPGGIYDAVIRTQIGCLGFYATISDSYALIIRFETI</sequence>
<proteinExistence type="predicted"/>